<dbReference type="Pfam" id="PF01148">
    <property type="entry name" value="CTP_transf_1"/>
    <property type="match status" value="1"/>
</dbReference>
<evidence type="ECO:0000256" key="12">
    <source>
        <dbReference type="ARBA" id="ARBA00022695"/>
    </source>
</evidence>
<dbReference type="Proteomes" id="UP000824214">
    <property type="component" value="Unassembled WGS sequence"/>
</dbReference>
<dbReference type="EMBL" id="DWXZ01000105">
    <property type="protein sequence ID" value="HJB37429.1"/>
    <property type="molecule type" value="Genomic_DNA"/>
</dbReference>
<keyword evidence="12 18" id="KW-0548">Nucleotidyltransferase</keyword>
<evidence type="ECO:0000256" key="3">
    <source>
        <dbReference type="ARBA" id="ARBA00005119"/>
    </source>
</evidence>
<evidence type="ECO:0000256" key="14">
    <source>
        <dbReference type="ARBA" id="ARBA00023098"/>
    </source>
</evidence>
<feature type="transmembrane region" description="Helical" evidence="19">
    <location>
        <begin position="202"/>
        <end position="225"/>
    </location>
</feature>
<organism evidence="20 21">
    <name type="scientific">Candidatus Acutalibacter ornithocaccae</name>
    <dbReference type="NCBI Taxonomy" id="2838416"/>
    <lineage>
        <taxon>Bacteria</taxon>
        <taxon>Bacillati</taxon>
        <taxon>Bacillota</taxon>
        <taxon>Clostridia</taxon>
        <taxon>Eubacteriales</taxon>
        <taxon>Acutalibacteraceae</taxon>
        <taxon>Acutalibacter</taxon>
    </lineage>
</organism>
<dbReference type="GO" id="GO:0005886">
    <property type="term" value="C:plasma membrane"/>
    <property type="evidence" value="ECO:0007669"/>
    <property type="project" value="UniProtKB-SubCell"/>
</dbReference>
<evidence type="ECO:0000256" key="16">
    <source>
        <dbReference type="ARBA" id="ARBA00023209"/>
    </source>
</evidence>
<feature type="transmembrane region" description="Helical" evidence="19">
    <location>
        <begin position="177"/>
        <end position="196"/>
    </location>
</feature>
<dbReference type="PANTHER" id="PTHR46382:SF1">
    <property type="entry name" value="PHOSPHATIDATE CYTIDYLYLTRANSFERASE"/>
    <property type="match status" value="1"/>
</dbReference>
<feature type="transmembrane region" description="Helical" evidence="19">
    <location>
        <begin position="132"/>
        <end position="156"/>
    </location>
</feature>
<dbReference type="PROSITE" id="PS01315">
    <property type="entry name" value="CDS"/>
    <property type="match status" value="1"/>
</dbReference>
<keyword evidence="11 18" id="KW-0812">Transmembrane</keyword>
<comment type="pathway">
    <text evidence="4">Lipid metabolism.</text>
</comment>
<keyword evidence="13 19" id="KW-1133">Transmembrane helix</keyword>
<evidence type="ECO:0000256" key="11">
    <source>
        <dbReference type="ARBA" id="ARBA00022692"/>
    </source>
</evidence>
<evidence type="ECO:0000256" key="7">
    <source>
        <dbReference type="ARBA" id="ARBA00019373"/>
    </source>
</evidence>
<keyword evidence="15 19" id="KW-0472">Membrane</keyword>
<evidence type="ECO:0000256" key="19">
    <source>
        <dbReference type="SAM" id="Phobius"/>
    </source>
</evidence>
<keyword evidence="10 18" id="KW-0808">Transferase</keyword>
<evidence type="ECO:0000313" key="21">
    <source>
        <dbReference type="Proteomes" id="UP000824214"/>
    </source>
</evidence>
<evidence type="ECO:0000256" key="10">
    <source>
        <dbReference type="ARBA" id="ARBA00022679"/>
    </source>
</evidence>
<evidence type="ECO:0000256" key="1">
    <source>
        <dbReference type="ARBA" id="ARBA00001698"/>
    </source>
</evidence>
<gene>
    <name evidence="20" type="ORF">H9942_05105</name>
</gene>
<evidence type="ECO:0000256" key="17">
    <source>
        <dbReference type="ARBA" id="ARBA00023264"/>
    </source>
</evidence>
<comment type="pathway">
    <text evidence="3 18">Phospholipid metabolism; CDP-diacylglycerol biosynthesis; CDP-diacylglycerol from sn-glycerol 3-phosphate: step 3/3.</text>
</comment>
<comment type="subcellular location">
    <subcellularLocation>
        <location evidence="2">Cell membrane</location>
        <topology evidence="2">Multi-pass membrane protein</topology>
    </subcellularLocation>
</comment>
<comment type="catalytic activity">
    <reaction evidence="1 18">
        <text>a 1,2-diacyl-sn-glycero-3-phosphate + CTP + H(+) = a CDP-1,2-diacyl-sn-glycerol + diphosphate</text>
        <dbReference type="Rhea" id="RHEA:16229"/>
        <dbReference type="ChEBI" id="CHEBI:15378"/>
        <dbReference type="ChEBI" id="CHEBI:33019"/>
        <dbReference type="ChEBI" id="CHEBI:37563"/>
        <dbReference type="ChEBI" id="CHEBI:58332"/>
        <dbReference type="ChEBI" id="CHEBI:58608"/>
        <dbReference type="EC" id="2.7.7.41"/>
    </reaction>
</comment>
<evidence type="ECO:0000256" key="6">
    <source>
        <dbReference type="ARBA" id="ARBA00012487"/>
    </source>
</evidence>
<keyword evidence="17" id="KW-1208">Phospholipid metabolism</keyword>
<evidence type="ECO:0000256" key="4">
    <source>
        <dbReference type="ARBA" id="ARBA00005189"/>
    </source>
</evidence>
<dbReference type="EC" id="2.7.7.41" evidence="6 18"/>
<keyword evidence="9" id="KW-0444">Lipid biosynthesis</keyword>
<dbReference type="GO" id="GO:0004605">
    <property type="term" value="F:phosphatidate cytidylyltransferase activity"/>
    <property type="evidence" value="ECO:0007669"/>
    <property type="project" value="UniProtKB-EC"/>
</dbReference>
<reference evidence="20" key="1">
    <citation type="journal article" date="2021" name="PeerJ">
        <title>Extensive microbial diversity within the chicken gut microbiome revealed by metagenomics and culture.</title>
        <authorList>
            <person name="Gilroy R."/>
            <person name="Ravi A."/>
            <person name="Getino M."/>
            <person name="Pursley I."/>
            <person name="Horton D.L."/>
            <person name="Alikhan N.F."/>
            <person name="Baker D."/>
            <person name="Gharbi K."/>
            <person name="Hall N."/>
            <person name="Watson M."/>
            <person name="Adriaenssens E.M."/>
            <person name="Foster-Nyarko E."/>
            <person name="Jarju S."/>
            <person name="Secka A."/>
            <person name="Antonio M."/>
            <person name="Oren A."/>
            <person name="Chaudhuri R.R."/>
            <person name="La Ragione R."/>
            <person name="Hildebrand F."/>
            <person name="Pallen M.J."/>
        </authorList>
    </citation>
    <scope>NUCLEOTIDE SEQUENCE</scope>
    <source>
        <strain evidence="20">ChiBcolR8-3208</strain>
    </source>
</reference>
<evidence type="ECO:0000256" key="8">
    <source>
        <dbReference type="ARBA" id="ARBA00022475"/>
    </source>
</evidence>
<accession>A0A9D2RZ81</accession>
<dbReference type="InterPro" id="IPR000374">
    <property type="entry name" value="PC_trans"/>
</dbReference>
<comment type="similarity">
    <text evidence="5 18">Belongs to the CDS family.</text>
</comment>
<evidence type="ECO:0000256" key="13">
    <source>
        <dbReference type="ARBA" id="ARBA00022989"/>
    </source>
</evidence>
<evidence type="ECO:0000256" key="9">
    <source>
        <dbReference type="ARBA" id="ARBA00022516"/>
    </source>
</evidence>
<evidence type="ECO:0000256" key="18">
    <source>
        <dbReference type="RuleBase" id="RU003938"/>
    </source>
</evidence>
<keyword evidence="16" id="KW-0594">Phospholipid biosynthesis</keyword>
<keyword evidence="14" id="KW-0443">Lipid metabolism</keyword>
<comment type="caution">
    <text evidence="20">The sequence shown here is derived from an EMBL/GenBank/DDBJ whole genome shotgun (WGS) entry which is preliminary data.</text>
</comment>
<evidence type="ECO:0000313" key="20">
    <source>
        <dbReference type="EMBL" id="HJB37429.1"/>
    </source>
</evidence>
<dbReference type="GO" id="GO:0016024">
    <property type="term" value="P:CDP-diacylglycerol biosynthetic process"/>
    <property type="evidence" value="ECO:0007669"/>
    <property type="project" value="TreeGrafter"/>
</dbReference>
<feature type="transmembrane region" description="Helical" evidence="19">
    <location>
        <begin position="27"/>
        <end position="45"/>
    </location>
</feature>
<reference evidence="20" key="2">
    <citation type="submission" date="2021-04" db="EMBL/GenBank/DDBJ databases">
        <authorList>
            <person name="Gilroy R."/>
        </authorList>
    </citation>
    <scope>NUCLEOTIDE SEQUENCE</scope>
    <source>
        <strain evidence="20">ChiBcolR8-3208</strain>
    </source>
</reference>
<protein>
    <recommendedName>
        <fullName evidence="7 18">Phosphatidate cytidylyltransferase</fullName>
        <ecNumber evidence="6 18">2.7.7.41</ecNumber>
    </recommendedName>
</protein>
<name>A0A9D2RZ81_9FIRM</name>
<evidence type="ECO:0000256" key="15">
    <source>
        <dbReference type="ARBA" id="ARBA00023136"/>
    </source>
</evidence>
<dbReference type="AlphaFoldDB" id="A0A9D2RZ81"/>
<feature type="transmembrane region" description="Helical" evidence="19">
    <location>
        <begin position="5"/>
        <end position="21"/>
    </location>
</feature>
<feature type="transmembrane region" description="Helical" evidence="19">
    <location>
        <begin position="76"/>
        <end position="93"/>
    </location>
</feature>
<feature type="transmembrane region" description="Helical" evidence="19">
    <location>
        <begin position="102"/>
        <end position="120"/>
    </location>
</feature>
<proteinExistence type="inferred from homology"/>
<dbReference type="PANTHER" id="PTHR46382">
    <property type="entry name" value="PHOSPHATIDATE CYTIDYLYLTRANSFERASE"/>
    <property type="match status" value="1"/>
</dbReference>
<evidence type="ECO:0000256" key="5">
    <source>
        <dbReference type="ARBA" id="ARBA00010185"/>
    </source>
</evidence>
<keyword evidence="8" id="KW-1003">Cell membrane</keyword>
<evidence type="ECO:0000256" key="2">
    <source>
        <dbReference type="ARBA" id="ARBA00004651"/>
    </source>
</evidence>
<sequence>MKQRVLSGAILVVFFAAVIVFNRSFPLALNIVVALISATAVLELIRALGMLRKWFLCAPALLTAAVVPFCQNDWEFPVYCLFTLWIFSAMIVYHQETTFKEVGMLYSMVVLIPSALQTLVSLRDLSENHGMFYVLIAVLSAWVADAGAYFAGTFFGKHKLCPTISPKKTVEGAMGGVVVNVIVMLLCGVLFTEFYYQGAARASYLVLGIIGFFGAILSILGDLSFSLIKRSCHIKDFGQVIPGHGGILDRFDSVIFTAPFVYLLVSYLPLAGA</sequence>